<evidence type="ECO:0000313" key="4">
    <source>
        <dbReference type="EMBL" id="GAA4034587.1"/>
    </source>
</evidence>
<dbReference type="Proteomes" id="UP001501469">
    <property type="component" value="Unassembled WGS sequence"/>
</dbReference>
<comment type="caution">
    <text evidence="4">The sequence shown here is derived from an EMBL/GenBank/DDBJ whole genome shotgun (WGS) entry which is preliminary data.</text>
</comment>
<evidence type="ECO:0000313" key="5">
    <source>
        <dbReference type="Proteomes" id="UP001501469"/>
    </source>
</evidence>
<feature type="domain" description="Xaa-Pro dipeptidyl-peptidase-like" evidence="3">
    <location>
        <begin position="156"/>
        <end position="399"/>
    </location>
</feature>
<accession>A0ABP7U1W4</accession>
<dbReference type="InterPro" id="IPR000383">
    <property type="entry name" value="Xaa-Pro-like_dom"/>
</dbReference>
<dbReference type="SUPFAM" id="SSF53474">
    <property type="entry name" value="alpha/beta-Hydrolases"/>
    <property type="match status" value="1"/>
</dbReference>
<keyword evidence="4" id="KW-0378">Hydrolase</keyword>
<reference evidence="5" key="1">
    <citation type="journal article" date="2019" name="Int. J. Syst. Evol. Microbiol.">
        <title>The Global Catalogue of Microorganisms (GCM) 10K type strain sequencing project: providing services to taxonomists for standard genome sequencing and annotation.</title>
        <authorList>
            <consortium name="The Broad Institute Genomics Platform"/>
            <consortium name="The Broad Institute Genome Sequencing Center for Infectious Disease"/>
            <person name="Wu L."/>
            <person name="Ma J."/>
        </authorList>
    </citation>
    <scope>NUCLEOTIDE SEQUENCE [LARGE SCALE GENOMIC DNA]</scope>
    <source>
        <strain evidence="5">JCM 17225</strain>
    </source>
</reference>
<dbReference type="PANTHER" id="PTHR43265">
    <property type="entry name" value="ESTERASE ESTD"/>
    <property type="match status" value="1"/>
</dbReference>
<dbReference type="Gene3D" id="3.40.50.1820">
    <property type="entry name" value="alpha/beta hydrolase"/>
    <property type="match status" value="1"/>
</dbReference>
<feature type="region of interest" description="Disordered" evidence="1">
    <location>
        <begin position="121"/>
        <end position="141"/>
    </location>
</feature>
<dbReference type="EMBL" id="BAABDK010000016">
    <property type="protein sequence ID" value="GAA4034587.1"/>
    <property type="molecule type" value="Genomic_DNA"/>
</dbReference>
<protein>
    <submittedName>
        <fullName evidence="4">Alpha/beta fold hydrolase</fullName>
    </submittedName>
</protein>
<dbReference type="RefSeq" id="WP_345053313.1">
    <property type="nucleotide sequence ID" value="NZ_BAABDK010000016.1"/>
</dbReference>
<dbReference type="InterPro" id="IPR029058">
    <property type="entry name" value="AB_hydrolase_fold"/>
</dbReference>
<proteinExistence type="predicted"/>
<dbReference type="PANTHER" id="PTHR43265:SF1">
    <property type="entry name" value="ESTERASE ESTD"/>
    <property type="match status" value="1"/>
</dbReference>
<organism evidence="4 5">
    <name type="scientific">Hymenobacter glaciei</name>
    <dbReference type="NCBI Taxonomy" id="877209"/>
    <lineage>
        <taxon>Bacteria</taxon>
        <taxon>Pseudomonadati</taxon>
        <taxon>Bacteroidota</taxon>
        <taxon>Cytophagia</taxon>
        <taxon>Cytophagales</taxon>
        <taxon>Hymenobacteraceae</taxon>
        <taxon>Hymenobacter</taxon>
    </lineage>
</organism>
<evidence type="ECO:0000256" key="1">
    <source>
        <dbReference type="SAM" id="MobiDB-lite"/>
    </source>
</evidence>
<feature type="chain" id="PRO_5045393109" evidence="2">
    <location>
        <begin position="23"/>
        <end position="472"/>
    </location>
</feature>
<dbReference type="GO" id="GO:0016787">
    <property type="term" value="F:hydrolase activity"/>
    <property type="evidence" value="ECO:0007669"/>
    <property type="project" value="UniProtKB-KW"/>
</dbReference>
<keyword evidence="5" id="KW-1185">Reference proteome</keyword>
<feature type="signal peptide" evidence="2">
    <location>
        <begin position="1"/>
        <end position="22"/>
    </location>
</feature>
<dbReference type="Pfam" id="PF02129">
    <property type="entry name" value="Peptidase_S15"/>
    <property type="match status" value="1"/>
</dbReference>
<gene>
    <name evidence="4" type="ORF">GCM10022409_18750</name>
</gene>
<feature type="compositionally biased region" description="Low complexity" evidence="1">
    <location>
        <begin position="123"/>
        <end position="141"/>
    </location>
</feature>
<evidence type="ECO:0000259" key="3">
    <source>
        <dbReference type="Pfam" id="PF02129"/>
    </source>
</evidence>
<evidence type="ECO:0000256" key="2">
    <source>
        <dbReference type="SAM" id="SignalP"/>
    </source>
</evidence>
<keyword evidence="2" id="KW-0732">Signal</keyword>
<sequence length="472" mass="49608">MKRTFFCTAASLLLASAAAAQAPSVAGLWQGGIQVAPTNELKAYFDLKGTAPVLTGSMSVPQQTGKSFPLSSVVVRHDSLLLGAEALRGRFAGKLSADGQQVAGVWYQNGAQLPLTLRRTTEQARAAAAPRRPQTPQAPFPYQSQNLTFPNKQAGFDLAGTLTLPTGKGPFPAVVLVSGSGPQDRNETILGHQPFLVLADYLTRRGFAVLRYDDRGVGQSKGTFKGTLTTDFTTDAQAAMAYLRTRADIRPHQVALMGHSEGGAIVWQTAAQPGGPDLAVSLAGPGLPGDAVLLRQQKDIARAQGADSAAIGANFRLNHALFAELRRQPASLPAVELAAKLAAVAQQQPGLAAATAQQLAGIYSGPWMRAFLTSEQASYLAKVKCPVLALNGTNDLQVAADENLPAIARGLQAARNRDVTTRALPQLNHLFQTDPAAKADYGNIEETFAPAALQIIGDWLSAHTGAKGVAGR</sequence>
<dbReference type="InterPro" id="IPR053145">
    <property type="entry name" value="AB_hydrolase_Est10"/>
</dbReference>
<name>A0ABP7U1W4_9BACT</name>